<feature type="transmembrane region" description="Helical" evidence="1">
    <location>
        <begin position="7"/>
        <end position="26"/>
    </location>
</feature>
<evidence type="ECO:0000313" key="3">
    <source>
        <dbReference type="Proteomes" id="UP000824120"/>
    </source>
</evidence>
<evidence type="ECO:0000313" key="2">
    <source>
        <dbReference type="EMBL" id="KAG5577197.1"/>
    </source>
</evidence>
<protein>
    <submittedName>
        <fullName evidence="2">Uncharacterized protein</fullName>
    </submittedName>
</protein>
<dbReference type="EMBL" id="JACXVP010000011">
    <property type="protein sequence ID" value="KAG5577197.1"/>
    <property type="molecule type" value="Genomic_DNA"/>
</dbReference>
<reference evidence="2 3" key="1">
    <citation type="submission" date="2020-09" db="EMBL/GenBank/DDBJ databases">
        <title>De no assembly of potato wild relative species, Solanum commersonii.</title>
        <authorList>
            <person name="Cho K."/>
        </authorList>
    </citation>
    <scope>NUCLEOTIDE SEQUENCE [LARGE SCALE GENOMIC DNA]</scope>
    <source>
        <strain evidence="2">LZ3.2</strain>
        <tissue evidence="2">Leaf</tissue>
    </source>
</reference>
<gene>
    <name evidence="2" type="ORF">H5410_057331</name>
</gene>
<name>A0A9J5WPD1_SOLCO</name>
<organism evidence="2 3">
    <name type="scientific">Solanum commersonii</name>
    <name type="common">Commerson's wild potato</name>
    <name type="synonym">Commerson's nightshade</name>
    <dbReference type="NCBI Taxonomy" id="4109"/>
    <lineage>
        <taxon>Eukaryota</taxon>
        <taxon>Viridiplantae</taxon>
        <taxon>Streptophyta</taxon>
        <taxon>Embryophyta</taxon>
        <taxon>Tracheophyta</taxon>
        <taxon>Spermatophyta</taxon>
        <taxon>Magnoliopsida</taxon>
        <taxon>eudicotyledons</taxon>
        <taxon>Gunneridae</taxon>
        <taxon>Pentapetalae</taxon>
        <taxon>asterids</taxon>
        <taxon>lamiids</taxon>
        <taxon>Solanales</taxon>
        <taxon>Solanaceae</taxon>
        <taxon>Solanoideae</taxon>
        <taxon>Solaneae</taxon>
        <taxon>Solanum</taxon>
    </lineage>
</organism>
<accession>A0A9J5WPD1</accession>
<comment type="caution">
    <text evidence="2">The sequence shown here is derived from an EMBL/GenBank/DDBJ whole genome shotgun (WGS) entry which is preliminary data.</text>
</comment>
<keyword evidence="1" id="KW-1133">Transmembrane helix</keyword>
<dbReference type="AlphaFoldDB" id="A0A9J5WPD1"/>
<sequence>MDHNKPLHSIALFHVAIFEIGAWGLLCARYCQPRVNTTIPPSSSMARRTQRVVGGSNMIDTTQGITPQKLLIEVENPRLYKPTSVHRCLIWDSSPRFLSQVHVACCVLDIAKGLESLIKPPTTLRGHRAMDGDVGIALPSVEPSSCGAWWQVMGHCKSVVICYGPLQGMRFESDIDIPMY</sequence>
<dbReference type="Proteomes" id="UP000824120">
    <property type="component" value="Chromosome 11"/>
</dbReference>
<keyword evidence="1" id="KW-0812">Transmembrane</keyword>
<keyword evidence="1" id="KW-0472">Membrane</keyword>
<keyword evidence="3" id="KW-1185">Reference proteome</keyword>
<evidence type="ECO:0000256" key="1">
    <source>
        <dbReference type="SAM" id="Phobius"/>
    </source>
</evidence>
<proteinExistence type="predicted"/>